<organism evidence="2 3">
    <name type="scientific">Haloarcula salinisoli</name>
    <dbReference type="NCBI Taxonomy" id="2487746"/>
    <lineage>
        <taxon>Archaea</taxon>
        <taxon>Methanobacteriati</taxon>
        <taxon>Methanobacteriota</taxon>
        <taxon>Stenosarchaea group</taxon>
        <taxon>Halobacteria</taxon>
        <taxon>Halobacteriales</taxon>
        <taxon>Haloarculaceae</taxon>
        <taxon>Haloarcula</taxon>
    </lineage>
</organism>
<dbReference type="AlphaFoldDB" id="A0A8J8CDL8"/>
<name>A0A8J8CDL8_9EURY</name>
<feature type="region of interest" description="Disordered" evidence="1">
    <location>
        <begin position="236"/>
        <end position="264"/>
    </location>
</feature>
<gene>
    <name evidence="2" type="ORF">EGD98_13905</name>
</gene>
<feature type="compositionally biased region" description="Basic and acidic residues" evidence="1">
    <location>
        <begin position="254"/>
        <end position="264"/>
    </location>
</feature>
<protein>
    <submittedName>
        <fullName evidence="2">LTA synthase family protein</fullName>
    </submittedName>
</protein>
<dbReference type="InterPro" id="IPR017850">
    <property type="entry name" value="Alkaline_phosphatase_core_sf"/>
</dbReference>
<evidence type="ECO:0000256" key="1">
    <source>
        <dbReference type="SAM" id="MobiDB-lite"/>
    </source>
</evidence>
<reference evidence="2" key="1">
    <citation type="submission" date="2021-06" db="EMBL/GenBank/DDBJ databases">
        <title>Halomicroarcula sp. F24A a new haloarchaeum isolated from saline soil.</title>
        <authorList>
            <person name="Duran-Viseras A."/>
            <person name="Sanchez-Porro C."/>
            <person name="Ventosa A."/>
        </authorList>
    </citation>
    <scope>NUCLEOTIDE SEQUENCE</scope>
    <source>
        <strain evidence="2">F24A</strain>
    </source>
</reference>
<dbReference type="SUPFAM" id="SSF53649">
    <property type="entry name" value="Alkaline phosphatase-like"/>
    <property type="match status" value="1"/>
</dbReference>
<sequence>MQEDWDTLIILDGCRYDLFDDVNTLEGRLESRTSAGSESWEFLRANFEGKQLDDTVYVTANPHTPKLPFDTFHYRRNLLENQWNNDLKTVTPEVMTEEALAVHEEYPDKRLIVHYMQPHFPFIGEIGQEISHTGVSMDGKSDDAPHVWSALRDNKLDVDRDLVYDAYRENLELTLPHVEQLIDTVDGKSVITADHGNLVGERTYPIPVRGYGHPRGFHTPGLIKVPWLVIEGNQRREINSESSSKSESMESSVVEDRLADLGYR</sequence>
<keyword evidence="3" id="KW-1185">Reference proteome</keyword>
<comment type="caution">
    <text evidence="2">The sequence shown here is derived from an EMBL/GenBank/DDBJ whole genome shotgun (WGS) entry which is preliminary data.</text>
</comment>
<dbReference type="EMBL" id="RKLQ01000002">
    <property type="protein sequence ID" value="MBX0304765.1"/>
    <property type="molecule type" value="Genomic_DNA"/>
</dbReference>
<proteinExistence type="predicted"/>
<dbReference type="Gene3D" id="3.40.720.10">
    <property type="entry name" value="Alkaline Phosphatase, subunit A"/>
    <property type="match status" value="1"/>
</dbReference>
<dbReference type="Proteomes" id="UP000783863">
    <property type="component" value="Unassembled WGS sequence"/>
</dbReference>
<feature type="compositionally biased region" description="Low complexity" evidence="1">
    <location>
        <begin position="240"/>
        <end position="252"/>
    </location>
</feature>
<accession>A0A8J8CDL8</accession>
<evidence type="ECO:0000313" key="2">
    <source>
        <dbReference type="EMBL" id="MBX0304765.1"/>
    </source>
</evidence>
<evidence type="ECO:0000313" key="3">
    <source>
        <dbReference type="Proteomes" id="UP000783863"/>
    </source>
</evidence>